<keyword evidence="5" id="KW-0326">Glycosidase</keyword>
<protein>
    <submittedName>
        <fullName evidence="9">Aryl-phospho-beta-D-glucosidase BglC, GH1 family</fullName>
    </submittedName>
</protein>
<keyword evidence="4" id="KW-0119">Carbohydrate metabolism</keyword>
<feature type="transmembrane region" description="Helical" evidence="7">
    <location>
        <begin position="7"/>
        <end position="28"/>
    </location>
</feature>
<sequence>MRLKKPTLIIGIAAIAVILLLIVIRTLIFTNKDSKLEVKDCRGESTISLSKSDFSSGIVDDQIHFNKDNNYLCIKALYRIDSSSYRISINSALRLIINEYTEDNLFIKSTDLGDHDIFSLNEDTDKVSFSLYEYESGELVTNTKESLEEQLTSSINLEQINNLDDISEDDSKLSTYISSGSLSNYSNYRVGYYLSWGGSYSSDSGSYCTRDFYRIDTDKTYCVNVNDYRVNIEISEYDENGKWLDYAGSYKNLSSYKAKSPECAYIGIILRSSDWGSDCLDLLKDGLVIDFSDSFRYETLENVSLSDFDFTDFDNYESGRFYKEGIAVESSSLRVKYYLNLEASNSKYLISLSNHYLTMQISEFDSEGNYLQSNSFENGEFFTPSESTNYIAVSVSANDTEGYLIFEKLFKENVTIDLSLFTKYEHNTNMSDLSATDFVASMNVGWNLGNSLDSHYGDRGESANLEQETSWGNPTVSKDLIDYVKESGFNTIRIPVTWYYNTYVDSNGNLKVYEEWLDRVQTVVDYALEDGLYVILDTHHEQELIYTGVSDEEMENVYANAAMLWSEIANYFKDYDERLIFESYNEVDNLEQSWNYSAKAAQQVNKLNQIFVDTVRETGGNNTNRLLMIPTLLDGAETNYLESFVVPEDSAEDRLILTVHDYSTVYTDEIDSFFANLEEYSKKYELPIIIGEFGSSNKSFKPVEYRDIHASNYVANAANHGIKCIYWDNGSINDYAIINRKDLESSRTDIIKALINPSVYMATNSYCLDSMENFLWMRLNQTTGELVEDKYWGTIVTGNQATGIEISENVNYISLNLNSTEEYATTKIHYVHFYDENMNVIETNNSDYGYKNNTFEVPEGAKYIRVGINDSYQAITKEEYSNAFNSGKLSLTISFIDTESSDSIMSIKY</sequence>
<dbReference type="OrthoDB" id="9800955at2"/>
<keyword evidence="6" id="KW-0624">Polysaccharide degradation</keyword>
<dbReference type="EMBL" id="FNHZ01000003">
    <property type="protein sequence ID" value="SDM84057.1"/>
    <property type="molecule type" value="Genomic_DNA"/>
</dbReference>
<evidence type="ECO:0000256" key="7">
    <source>
        <dbReference type="SAM" id="Phobius"/>
    </source>
</evidence>
<feature type="domain" description="Glycoside hydrolase family 5" evidence="8">
    <location>
        <begin position="466"/>
        <end position="731"/>
    </location>
</feature>
<evidence type="ECO:0000256" key="1">
    <source>
        <dbReference type="ARBA" id="ARBA00005641"/>
    </source>
</evidence>
<organism evidence="9 10">
    <name type="scientific">Lachnospira pectinoschiza</name>
    <dbReference type="NCBI Taxonomy" id="28052"/>
    <lineage>
        <taxon>Bacteria</taxon>
        <taxon>Bacillati</taxon>
        <taxon>Bacillota</taxon>
        <taxon>Clostridia</taxon>
        <taxon>Lachnospirales</taxon>
        <taxon>Lachnospiraceae</taxon>
        <taxon>Lachnospira</taxon>
    </lineage>
</organism>
<evidence type="ECO:0000256" key="3">
    <source>
        <dbReference type="ARBA" id="ARBA00023001"/>
    </source>
</evidence>
<dbReference type="PANTHER" id="PTHR31297:SF41">
    <property type="entry name" value="ENDOGLUCANASE, PUTATIVE (AFU_ORTHOLOGUE AFUA_5G01830)-RELATED"/>
    <property type="match status" value="1"/>
</dbReference>
<dbReference type="Gene3D" id="3.20.20.80">
    <property type="entry name" value="Glycosidases"/>
    <property type="match status" value="1"/>
</dbReference>
<proteinExistence type="inferred from homology"/>
<gene>
    <name evidence="9" type="ORF">SAMN05216544_1216</name>
</gene>
<evidence type="ECO:0000259" key="8">
    <source>
        <dbReference type="Pfam" id="PF00150"/>
    </source>
</evidence>
<dbReference type="PROSITE" id="PS00659">
    <property type="entry name" value="GLYCOSYL_HYDROL_F5"/>
    <property type="match status" value="1"/>
</dbReference>
<dbReference type="InterPro" id="IPR050386">
    <property type="entry name" value="Glycosyl_hydrolase_5"/>
</dbReference>
<comment type="similarity">
    <text evidence="1">Belongs to the glycosyl hydrolase 5 (cellulase A) family.</text>
</comment>
<reference evidence="10" key="1">
    <citation type="submission" date="2016-10" db="EMBL/GenBank/DDBJ databases">
        <authorList>
            <person name="Varghese N."/>
            <person name="Submissions S."/>
        </authorList>
    </citation>
    <scope>NUCLEOTIDE SEQUENCE [LARGE SCALE GENOMIC DNA]</scope>
    <source>
        <strain evidence="10">M83</strain>
    </source>
</reference>
<keyword evidence="3" id="KW-0136">Cellulose degradation</keyword>
<dbReference type="Proteomes" id="UP000187651">
    <property type="component" value="Unassembled WGS sequence"/>
</dbReference>
<dbReference type="Pfam" id="PF00150">
    <property type="entry name" value="Cellulase"/>
    <property type="match status" value="1"/>
</dbReference>
<evidence type="ECO:0000256" key="6">
    <source>
        <dbReference type="ARBA" id="ARBA00023326"/>
    </source>
</evidence>
<dbReference type="InterPro" id="IPR001547">
    <property type="entry name" value="Glyco_hydro_5"/>
</dbReference>
<name>A0A1G9WI81_9FIRM</name>
<dbReference type="PANTHER" id="PTHR31297">
    <property type="entry name" value="GLUCAN ENDO-1,6-BETA-GLUCOSIDASE B"/>
    <property type="match status" value="1"/>
</dbReference>
<dbReference type="GO" id="GO:0005576">
    <property type="term" value="C:extracellular region"/>
    <property type="evidence" value="ECO:0007669"/>
    <property type="project" value="TreeGrafter"/>
</dbReference>
<evidence type="ECO:0000256" key="4">
    <source>
        <dbReference type="ARBA" id="ARBA00023277"/>
    </source>
</evidence>
<dbReference type="InterPro" id="IPR018087">
    <property type="entry name" value="Glyco_hydro_5_CS"/>
</dbReference>
<keyword evidence="7" id="KW-0472">Membrane</keyword>
<dbReference type="GO" id="GO:0030245">
    <property type="term" value="P:cellulose catabolic process"/>
    <property type="evidence" value="ECO:0007669"/>
    <property type="project" value="UniProtKB-KW"/>
</dbReference>
<dbReference type="InterPro" id="IPR017853">
    <property type="entry name" value="GH"/>
</dbReference>
<evidence type="ECO:0000256" key="5">
    <source>
        <dbReference type="ARBA" id="ARBA00023295"/>
    </source>
</evidence>
<dbReference type="GO" id="GO:0009986">
    <property type="term" value="C:cell surface"/>
    <property type="evidence" value="ECO:0007669"/>
    <property type="project" value="TreeGrafter"/>
</dbReference>
<dbReference type="RefSeq" id="WP_074521390.1">
    <property type="nucleotide sequence ID" value="NZ_FNHZ01000003.1"/>
</dbReference>
<keyword evidence="7" id="KW-1133">Transmembrane helix</keyword>
<keyword evidence="7" id="KW-0812">Transmembrane</keyword>
<dbReference type="SUPFAM" id="SSF51445">
    <property type="entry name" value="(Trans)glycosidases"/>
    <property type="match status" value="1"/>
</dbReference>
<dbReference type="GO" id="GO:0008422">
    <property type="term" value="F:beta-glucosidase activity"/>
    <property type="evidence" value="ECO:0007669"/>
    <property type="project" value="TreeGrafter"/>
</dbReference>
<accession>A0A1G9WI81</accession>
<evidence type="ECO:0000313" key="9">
    <source>
        <dbReference type="EMBL" id="SDM84057.1"/>
    </source>
</evidence>
<keyword evidence="2" id="KW-0378">Hydrolase</keyword>
<evidence type="ECO:0000256" key="2">
    <source>
        <dbReference type="ARBA" id="ARBA00022801"/>
    </source>
</evidence>
<evidence type="ECO:0000313" key="10">
    <source>
        <dbReference type="Proteomes" id="UP000187651"/>
    </source>
</evidence>
<keyword evidence="10" id="KW-1185">Reference proteome</keyword>
<dbReference type="AlphaFoldDB" id="A0A1G9WI81"/>